<evidence type="ECO:0000256" key="5">
    <source>
        <dbReference type="ARBA" id="ARBA00023251"/>
    </source>
</evidence>
<dbReference type="GO" id="GO:0022857">
    <property type="term" value="F:transmembrane transporter activity"/>
    <property type="evidence" value="ECO:0007669"/>
    <property type="project" value="InterPro"/>
</dbReference>
<protein>
    <submittedName>
        <fullName evidence="9">MFS family permease</fullName>
    </submittedName>
</protein>
<proteinExistence type="predicted"/>
<evidence type="ECO:0000259" key="8">
    <source>
        <dbReference type="PROSITE" id="PS50850"/>
    </source>
</evidence>
<name>A0A853A8S7_9ACTN</name>
<dbReference type="CDD" id="cd17321">
    <property type="entry name" value="MFS_MMR_MDR_like"/>
    <property type="match status" value="1"/>
</dbReference>
<gene>
    <name evidence="9" type="ORF">FHU37_003871</name>
</gene>
<reference evidence="9 10" key="1">
    <citation type="submission" date="2020-07" db="EMBL/GenBank/DDBJ databases">
        <title>Sequencing the genomes of 1000 actinobacteria strains.</title>
        <authorList>
            <person name="Klenk H.-P."/>
        </authorList>
    </citation>
    <scope>NUCLEOTIDE SEQUENCE [LARGE SCALE GENOMIC DNA]</scope>
    <source>
        <strain evidence="9 10">DSM 42178</strain>
    </source>
</reference>
<feature type="transmembrane region" description="Helical" evidence="7">
    <location>
        <begin position="395"/>
        <end position="417"/>
    </location>
</feature>
<dbReference type="PRINTS" id="PR01036">
    <property type="entry name" value="TCRTETB"/>
</dbReference>
<dbReference type="GO" id="GO:0046677">
    <property type="term" value="P:response to antibiotic"/>
    <property type="evidence" value="ECO:0007669"/>
    <property type="project" value="UniProtKB-KW"/>
</dbReference>
<evidence type="ECO:0000256" key="2">
    <source>
        <dbReference type="ARBA" id="ARBA00022692"/>
    </source>
</evidence>
<feature type="transmembrane region" description="Helical" evidence="7">
    <location>
        <begin position="115"/>
        <end position="138"/>
    </location>
</feature>
<evidence type="ECO:0000256" key="1">
    <source>
        <dbReference type="ARBA" id="ARBA00004651"/>
    </source>
</evidence>
<sequence length="548" mass="54763">MELAAEPSPTQPPSPEPAPPPASPAVSPAASPPEPSTAPAAREAGPTVVLVAVLLAVAVVPMSISGTGVALPRIGDDTGASLPALQWVVNAFNLAFACLTLAWGSLADIIGRVRAFALGAAVFAAASLASAATSDIVLLDIARAVAGVGGAAILSSGSALLAGVFHGAARTRAFALFGTVAGIALALGPTVSGQLVQTLGWRWIFVLHALALLVVLALTPAVARRDTSVPRGGRVDLAGTALFVASLAVAMTAIVQASRWGWGSAATLGMLGVSLLLLAAFAAVERRVTAPMLDLAVLRNRRFLGVCLVPVAGSFGFVTLLTYLPTYLTTVTERDSATAGWVMLLLTSPVLLCPVLAGRLVTAGVPSTALLLGSLVCLVAGDAALLLSGPEVTTALLAVPLLLVGVGFGLAAGLVDAQALEMVPTHQAGMAAGFLNTLRLGSEAVAVAVYASLLATLIRVRITDGVAADSAGANVPTGADPAALAEHAAAGDVAGATADGGTTAELTRLLVSGYDGAFHTMAWLLAAVCAALTVLIAVLLRPERPARP</sequence>
<dbReference type="RefSeq" id="WP_179815434.1">
    <property type="nucleotide sequence ID" value="NZ_JACBZD010000001.1"/>
</dbReference>
<dbReference type="GO" id="GO:0005886">
    <property type="term" value="C:plasma membrane"/>
    <property type="evidence" value="ECO:0007669"/>
    <property type="project" value="UniProtKB-SubCell"/>
</dbReference>
<dbReference type="SUPFAM" id="SSF103473">
    <property type="entry name" value="MFS general substrate transporter"/>
    <property type="match status" value="1"/>
</dbReference>
<dbReference type="Gene3D" id="1.20.1720.10">
    <property type="entry name" value="Multidrug resistance protein D"/>
    <property type="match status" value="1"/>
</dbReference>
<keyword evidence="5" id="KW-0046">Antibiotic resistance</keyword>
<dbReference type="PROSITE" id="PS50850">
    <property type="entry name" value="MFS"/>
    <property type="match status" value="1"/>
</dbReference>
<keyword evidence="10" id="KW-1185">Reference proteome</keyword>
<evidence type="ECO:0000313" key="9">
    <source>
        <dbReference type="EMBL" id="NYI06928.1"/>
    </source>
</evidence>
<feature type="transmembrane region" description="Helical" evidence="7">
    <location>
        <begin position="369"/>
        <end position="389"/>
    </location>
</feature>
<feature type="transmembrane region" description="Helical" evidence="7">
    <location>
        <begin position="235"/>
        <end position="254"/>
    </location>
</feature>
<feature type="transmembrane region" description="Helical" evidence="7">
    <location>
        <begin position="336"/>
        <end position="357"/>
    </location>
</feature>
<feature type="domain" description="Major facilitator superfamily (MFS) profile" evidence="8">
    <location>
        <begin position="49"/>
        <end position="545"/>
    </location>
</feature>
<comment type="subcellular location">
    <subcellularLocation>
        <location evidence="1">Cell membrane</location>
        <topology evidence="1">Multi-pass membrane protein</topology>
    </subcellularLocation>
</comment>
<feature type="compositionally biased region" description="Pro residues" evidence="6">
    <location>
        <begin position="9"/>
        <end position="23"/>
    </location>
</feature>
<dbReference type="Proteomes" id="UP000567795">
    <property type="component" value="Unassembled WGS sequence"/>
</dbReference>
<feature type="transmembrane region" description="Helical" evidence="7">
    <location>
        <begin position="521"/>
        <end position="540"/>
    </location>
</feature>
<dbReference type="InterPro" id="IPR036259">
    <property type="entry name" value="MFS_trans_sf"/>
</dbReference>
<comment type="caution">
    <text evidence="9">The sequence shown here is derived from an EMBL/GenBank/DDBJ whole genome shotgun (WGS) entry which is preliminary data.</text>
</comment>
<keyword evidence="4 7" id="KW-0472">Membrane</keyword>
<dbReference type="InterPro" id="IPR011701">
    <property type="entry name" value="MFS"/>
</dbReference>
<evidence type="ECO:0000256" key="6">
    <source>
        <dbReference type="SAM" id="MobiDB-lite"/>
    </source>
</evidence>
<dbReference type="Pfam" id="PF07690">
    <property type="entry name" value="MFS_1"/>
    <property type="match status" value="1"/>
</dbReference>
<feature type="transmembrane region" description="Helical" evidence="7">
    <location>
        <begin position="260"/>
        <end position="282"/>
    </location>
</feature>
<dbReference type="PANTHER" id="PTHR42718">
    <property type="entry name" value="MAJOR FACILITATOR SUPERFAMILY MULTIDRUG TRANSPORTER MFSC"/>
    <property type="match status" value="1"/>
</dbReference>
<evidence type="ECO:0000256" key="4">
    <source>
        <dbReference type="ARBA" id="ARBA00023136"/>
    </source>
</evidence>
<dbReference type="EMBL" id="JACBZD010000001">
    <property type="protein sequence ID" value="NYI06928.1"/>
    <property type="molecule type" value="Genomic_DNA"/>
</dbReference>
<feature type="transmembrane region" description="Helical" evidence="7">
    <location>
        <begin position="44"/>
        <end position="64"/>
    </location>
</feature>
<accession>A0A853A8S7</accession>
<feature type="region of interest" description="Disordered" evidence="6">
    <location>
        <begin position="1"/>
        <end position="41"/>
    </location>
</feature>
<feature type="transmembrane region" description="Helical" evidence="7">
    <location>
        <begin position="84"/>
        <end position="103"/>
    </location>
</feature>
<dbReference type="AlphaFoldDB" id="A0A853A8S7"/>
<feature type="transmembrane region" description="Helical" evidence="7">
    <location>
        <begin position="203"/>
        <end position="223"/>
    </location>
</feature>
<feature type="transmembrane region" description="Helical" evidence="7">
    <location>
        <begin position="438"/>
        <end position="458"/>
    </location>
</feature>
<feature type="transmembrane region" description="Helical" evidence="7">
    <location>
        <begin position="303"/>
        <end position="324"/>
    </location>
</feature>
<dbReference type="PANTHER" id="PTHR42718:SF49">
    <property type="entry name" value="EXPORT PROTEIN"/>
    <property type="match status" value="1"/>
</dbReference>
<organism evidence="9 10">
    <name type="scientific">Allostreptomyces psammosilenae</name>
    <dbReference type="NCBI Taxonomy" id="1892865"/>
    <lineage>
        <taxon>Bacteria</taxon>
        <taxon>Bacillati</taxon>
        <taxon>Actinomycetota</taxon>
        <taxon>Actinomycetes</taxon>
        <taxon>Kitasatosporales</taxon>
        <taxon>Streptomycetaceae</taxon>
        <taxon>Allostreptomyces</taxon>
    </lineage>
</organism>
<evidence type="ECO:0000313" key="10">
    <source>
        <dbReference type="Proteomes" id="UP000567795"/>
    </source>
</evidence>
<keyword evidence="2 7" id="KW-0812">Transmembrane</keyword>
<feature type="transmembrane region" description="Helical" evidence="7">
    <location>
        <begin position="144"/>
        <end position="166"/>
    </location>
</feature>
<feature type="transmembrane region" description="Helical" evidence="7">
    <location>
        <begin position="173"/>
        <end position="191"/>
    </location>
</feature>
<evidence type="ECO:0000256" key="7">
    <source>
        <dbReference type="SAM" id="Phobius"/>
    </source>
</evidence>
<dbReference type="InterPro" id="IPR020846">
    <property type="entry name" value="MFS_dom"/>
</dbReference>
<evidence type="ECO:0000256" key="3">
    <source>
        <dbReference type="ARBA" id="ARBA00022989"/>
    </source>
</evidence>
<dbReference type="Gene3D" id="1.20.1250.20">
    <property type="entry name" value="MFS general substrate transporter like domains"/>
    <property type="match status" value="1"/>
</dbReference>
<keyword evidence="3 7" id="KW-1133">Transmembrane helix</keyword>